<evidence type="ECO:0000313" key="1">
    <source>
        <dbReference type="EMBL" id="ERG91718.1"/>
    </source>
</evidence>
<gene>
    <name evidence="1" type="ORF">J07HQW1_01752</name>
</gene>
<protein>
    <submittedName>
        <fullName evidence="1">Uncharacterized protein</fullName>
    </submittedName>
</protein>
<dbReference type="PROSITE" id="PS51257">
    <property type="entry name" value="PROKAR_LIPOPROTEIN"/>
    <property type="match status" value="1"/>
</dbReference>
<name>U1N5K6_9EURY</name>
<sequence length="130" mass="14197">MQRRQFMTLAGVGLLSATGAGCLLRPNPQDAVVNIAPASVDEDASAVLYADLPQAEQEIVRTTLTEGFYHVCEVPGTLRSFARRFGPEDSAEDSYLIYKTEMYGLWIRITDTLRVSTAPSPDENPSCGLL</sequence>
<dbReference type="AlphaFoldDB" id="U1N5K6"/>
<organism evidence="1 2">
    <name type="scientific">Haloquadratum walsbyi J07HQW1</name>
    <dbReference type="NCBI Taxonomy" id="1238424"/>
    <lineage>
        <taxon>Archaea</taxon>
        <taxon>Methanobacteriati</taxon>
        <taxon>Methanobacteriota</taxon>
        <taxon>Stenosarchaea group</taxon>
        <taxon>Halobacteria</taxon>
        <taxon>Halobacteriales</taxon>
        <taxon>Haloferacaceae</taxon>
        <taxon>Haloquadratum</taxon>
    </lineage>
</organism>
<dbReference type="STRING" id="1238424.J07HQW1_01752"/>
<proteinExistence type="predicted"/>
<dbReference type="HOGENOM" id="CLU_1933222_0_0_2"/>
<dbReference type="Proteomes" id="UP000030649">
    <property type="component" value="Unassembled WGS sequence"/>
</dbReference>
<accession>U1N5K6</accession>
<reference evidence="1 2" key="1">
    <citation type="journal article" date="2013" name="PLoS ONE">
        <title>Assembly-driven community genomics of a hypersaline microbial ecosystem.</title>
        <authorList>
            <person name="Podell S."/>
            <person name="Ugalde J.A."/>
            <person name="Narasingarao P."/>
            <person name="Banfield J.F."/>
            <person name="Heidelberg K.B."/>
            <person name="Allen E.E."/>
        </authorList>
    </citation>
    <scope>NUCLEOTIDE SEQUENCE [LARGE SCALE GENOMIC DNA]</scope>
    <source>
        <strain evidence="2">J07HQW1</strain>
    </source>
</reference>
<dbReference type="EMBL" id="KE356560">
    <property type="protein sequence ID" value="ERG91718.1"/>
    <property type="molecule type" value="Genomic_DNA"/>
</dbReference>
<evidence type="ECO:0000313" key="2">
    <source>
        <dbReference type="Proteomes" id="UP000030649"/>
    </source>
</evidence>